<dbReference type="eggNOG" id="ENOG502QSRZ">
    <property type="taxonomic scope" value="Eukaryota"/>
</dbReference>
<dbReference type="Pfam" id="PF07686">
    <property type="entry name" value="V-set"/>
    <property type="match status" value="2"/>
</dbReference>
<dbReference type="InterPro" id="IPR036179">
    <property type="entry name" value="Ig-like_dom_sf"/>
</dbReference>
<evidence type="ECO:0000256" key="6">
    <source>
        <dbReference type="ARBA" id="ARBA00023319"/>
    </source>
</evidence>
<keyword evidence="9" id="KW-1185">Reference proteome</keyword>
<dbReference type="InterPro" id="IPR007110">
    <property type="entry name" value="Ig-like_dom"/>
</dbReference>
<proteinExistence type="predicted"/>
<evidence type="ECO:0000313" key="8">
    <source>
        <dbReference type="Ensembl" id="ENSMLUP00000020266.1"/>
    </source>
</evidence>
<accession>G1Q983</accession>
<dbReference type="InParanoid" id="G1Q983"/>
<dbReference type="Proteomes" id="UP000001074">
    <property type="component" value="Unassembled WGS sequence"/>
</dbReference>
<dbReference type="GO" id="GO:0005102">
    <property type="term" value="F:signaling receptor binding"/>
    <property type="evidence" value="ECO:0007669"/>
    <property type="project" value="TreeGrafter"/>
</dbReference>
<dbReference type="PANTHER" id="PTHR24100">
    <property type="entry name" value="BUTYROPHILIN"/>
    <property type="match status" value="1"/>
</dbReference>
<reference evidence="8" key="2">
    <citation type="submission" date="2025-08" db="UniProtKB">
        <authorList>
            <consortium name="Ensembl"/>
        </authorList>
    </citation>
    <scope>IDENTIFICATION</scope>
</reference>
<reference evidence="8 9" key="1">
    <citation type="journal article" date="2011" name="Nature">
        <title>A high-resolution map of human evolutionary constraint using 29 mammals.</title>
        <authorList>
            <person name="Lindblad-Toh K."/>
            <person name="Garber M."/>
            <person name="Zuk O."/>
            <person name="Lin M.F."/>
            <person name="Parker B.J."/>
            <person name="Washietl S."/>
            <person name="Kheradpour P."/>
            <person name="Ernst J."/>
            <person name="Jordan G."/>
            <person name="Mauceli E."/>
            <person name="Ward L.D."/>
            <person name="Lowe C.B."/>
            <person name="Holloway A.K."/>
            <person name="Clamp M."/>
            <person name="Gnerre S."/>
            <person name="Alfoldi J."/>
            <person name="Beal K."/>
            <person name="Chang J."/>
            <person name="Clawson H."/>
            <person name="Cuff J."/>
            <person name="Di Palma F."/>
            <person name="Fitzgerald S."/>
            <person name="Flicek P."/>
            <person name="Guttman M."/>
            <person name="Hubisz M.J."/>
            <person name="Jaffe D.B."/>
            <person name="Jungreis I."/>
            <person name="Kent W.J."/>
            <person name="Kostka D."/>
            <person name="Lara M."/>
            <person name="Martins A.L."/>
            <person name="Massingham T."/>
            <person name="Moltke I."/>
            <person name="Raney B.J."/>
            <person name="Rasmussen M.D."/>
            <person name="Robinson J."/>
            <person name="Stark A."/>
            <person name="Vilella A.J."/>
            <person name="Wen J."/>
            <person name="Xie X."/>
            <person name="Zody M.C."/>
            <person name="Baldwin J."/>
            <person name="Bloom T."/>
            <person name="Chin C.W."/>
            <person name="Heiman D."/>
            <person name="Nicol R."/>
            <person name="Nusbaum C."/>
            <person name="Young S."/>
            <person name="Wilkinson J."/>
            <person name="Worley K.C."/>
            <person name="Kovar C.L."/>
            <person name="Muzny D.M."/>
            <person name="Gibbs R.A."/>
            <person name="Cree A."/>
            <person name="Dihn H.H."/>
            <person name="Fowler G."/>
            <person name="Jhangiani S."/>
            <person name="Joshi V."/>
            <person name="Lee S."/>
            <person name="Lewis L.R."/>
            <person name="Nazareth L.V."/>
            <person name="Okwuonu G."/>
            <person name="Santibanez J."/>
            <person name="Warren W.C."/>
            <person name="Mardis E.R."/>
            <person name="Weinstock G.M."/>
            <person name="Wilson R.K."/>
            <person name="Delehaunty K."/>
            <person name="Dooling D."/>
            <person name="Fronik C."/>
            <person name="Fulton L."/>
            <person name="Fulton B."/>
            <person name="Graves T."/>
            <person name="Minx P."/>
            <person name="Sodergren E."/>
            <person name="Birney E."/>
            <person name="Margulies E.H."/>
            <person name="Herrero J."/>
            <person name="Green E.D."/>
            <person name="Haussler D."/>
            <person name="Siepel A."/>
            <person name="Goldman N."/>
            <person name="Pollard K.S."/>
            <person name="Pedersen J.S."/>
            <person name="Lander E.S."/>
            <person name="Kellis M."/>
        </authorList>
    </citation>
    <scope>NUCLEOTIDE SEQUENCE [LARGE SCALE GENOMIC DNA]</scope>
</reference>
<keyword evidence="2" id="KW-0812">Transmembrane</keyword>
<feature type="domain" description="Ig-like" evidence="7">
    <location>
        <begin position="224"/>
        <end position="332"/>
    </location>
</feature>
<evidence type="ECO:0000313" key="9">
    <source>
        <dbReference type="Proteomes" id="UP000001074"/>
    </source>
</evidence>
<dbReference type="Pfam" id="PF22705">
    <property type="entry name" value="C2-set_3"/>
    <property type="match status" value="2"/>
</dbReference>
<dbReference type="GO" id="GO:0050852">
    <property type="term" value="P:T cell receptor signaling pathway"/>
    <property type="evidence" value="ECO:0007669"/>
    <property type="project" value="TreeGrafter"/>
</dbReference>
<dbReference type="FunFam" id="2.60.40.10:FF:000088">
    <property type="entry name" value="Butyrophilin subfamily 1 member A1"/>
    <property type="match status" value="2"/>
</dbReference>
<dbReference type="GO" id="GO:0001817">
    <property type="term" value="P:regulation of cytokine production"/>
    <property type="evidence" value="ECO:0007669"/>
    <property type="project" value="TreeGrafter"/>
</dbReference>
<dbReference type="InterPro" id="IPR053896">
    <property type="entry name" value="BTN3A2-like_Ig-C"/>
</dbReference>
<dbReference type="SUPFAM" id="SSF48726">
    <property type="entry name" value="Immunoglobulin"/>
    <property type="match status" value="4"/>
</dbReference>
<dbReference type="Gene3D" id="2.60.40.10">
    <property type="entry name" value="Immunoglobulins"/>
    <property type="match status" value="4"/>
</dbReference>
<feature type="domain" description="Ig-like" evidence="7">
    <location>
        <begin position="338"/>
        <end position="424"/>
    </location>
</feature>
<evidence type="ECO:0000256" key="4">
    <source>
        <dbReference type="ARBA" id="ARBA00022989"/>
    </source>
</evidence>
<dbReference type="EMBL" id="AAPE02057509">
    <property type="status" value="NOT_ANNOTATED_CDS"/>
    <property type="molecule type" value="Genomic_DNA"/>
</dbReference>
<dbReference type="InterPro" id="IPR003599">
    <property type="entry name" value="Ig_sub"/>
</dbReference>
<reference evidence="8" key="3">
    <citation type="submission" date="2025-09" db="UniProtKB">
        <authorList>
            <consortium name="Ensembl"/>
        </authorList>
    </citation>
    <scope>IDENTIFICATION</scope>
</reference>
<dbReference type="EMBL" id="AAPE02057510">
    <property type="status" value="NOT_ANNOTATED_CDS"/>
    <property type="molecule type" value="Genomic_DNA"/>
</dbReference>
<dbReference type="PANTHER" id="PTHR24100:SF139">
    <property type="entry name" value="BUTYROPHILIN SUBFAMILY 2 MEMBER A2"/>
    <property type="match status" value="1"/>
</dbReference>
<dbReference type="GO" id="GO:0009897">
    <property type="term" value="C:external side of plasma membrane"/>
    <property type="evidence" value="ECO:0007669"/>
    <property type="project" value="TreeGrafter"/>
</dbReference>
<dbReference type="InterPro" id="IPR013106">
    <property type="entry name" value="Ig_V-set"/>
</dbReference>
<dbReference type="OMA" id="CIEERRM"/>
<dbReference type="SMART" id="SM00409">
    <property type="entry name" value="IG"/>
    <property type="match status" value="2"/>
</dbReference>
<dbReference type="InterPro" id="IPR050504">
    <property type="entry name" value="IgSF_BTN/MOG"/>
</dbReference>
<dbReference type="HOGENOM" id="CLU_032563_1_0_1"/>
<keyword evidence="4" id="KW-1133">Transmembrane helix</keyword>
<dbReference type="EMBL" id="AAPE02057512">
    <property type="status" value="NOT_ANNOTATED_CDS"/>
    <property type="molecule type" value="Genomic_DNA"/>
</dbReference>
<evidence type="ECO:0000259" key="7">
    <source>
        <dbReference type="PROSITE" id="PS50835"/>
    </source>
</evidence>
<keyword evidence="6" id="KW-0393">Immunoglobulin domain</keyword>
<dbReference type="FunFam" id="2.60.40.10:FF:000208">
    <property type="entry name" value="Butyrophilin subfamily 1 member A1"/>
    <property type="match status" value="2"/>
</dbReference>
<dbReference type="GeneTree" id="ENSGT00940000162484"/>
<sequence>FEVQGPHELLVATLDGEAELPCFLLPPQNVKNMEISWTRYLPSDVVHLYEDGRDKPEEAMKEYFKRTELVKNVMHKGIVVLRIFNVQLSDNGQYRCAFQNGSFYSDTVIELKVAALGSHPQIHMEVTKSRQLRLECKSEGWFPQPKVQWMDSEGREISAESETHTQDEGGLFHVTTSLLLREAPRKNLTCSVWNPVLNQKKEEQLSIAVRLQTLLLRAFQVQGPHELLVATLDGEAELPCFLLPPQNVKNMEISWTRSLPSDVVHLYEDGRDKPEEAMKEYFKRTELVKNVMHKGIVVLRILNVQLSDSGQYRCVIQNGSFYSDTVIELKVAALGSHPQFHVEVTKSRELRLECKSEGWFPQPKVQWTDSEGREIPAESETHTLDEGGLFHVTTSLLLREASQKNLVCSVLNPVLNQKKEEQLCIAGQ</sequence>
<keyword evidence="5" id="KW-0472">Membrane</keyword>
<feature type="domain" description="Ig-like" evidence="7">
    <location>
        <begin position="6"/>
        <end position="114"/>
    </location>
</feature>
<dbReference type="AlphaFoldDB" id="G1Q983"/>
<dbReference type="EMBL" id="AAPE02057508">
    <property type="status" value="NOT_ANNOTATED_CDS"/>
    <property type="molecule type" value="Genomic_DNA"/>
</dbReference>
<dbReference type="Ensembl" id="ENSMLUT00000026456.1">
    <property type="protein sequence ID" value="ENSMLUP00000020266.1"/>
    <property type="gene ID" value="ENSMLUG00000030251.1"/>
</dbReference>
<dbReference type="PROSITE" id="PS50835">
    <property type="entry name" value="IG_LIKE"/>
    <property type="match status" value="4"/>
</dbReference>
<evidence type="ECO:0000256" key="3">
    <source>
        <dbReference type="ARBA" id="ARBA00022729"/>
    </source>
</evidence>
<protein>
    <recommendedName>
        <fullName evidence="7">Ig-like domain-containing protein</fullName>
    </recommendedName>
</protein>
<evidence type="ECO:0000256" key="5">
    <source>
        <dbReference type="ARBA" id="ARBA00023136"/>
    </source>
</evidence>
<dbReference type="STRING" id="59463.ENSMLUP00000020266"/>
<dbReference type="InterPro" id="IPR013783">
    <property type="entry name" value="Ig-like_fold"/>
</dbReference>
<dbReference type="EMBL" id="AAPE02057513">
    <property type="status" value="NOT_ANNOTATED_CDS"/>
    <property type="molecule type" value="Genomic_DNA"/>
</dbReference>
<feature type="domain" description="Ig-like" evidence="7">
    <location>
        <begin position="120"/>
        <end position="206"/>
    </location>
</feature>
<evidence type="ECO:0000256" key="2">
    <source>
        <dbReference type="ARBA" id="ARBA00022692"/>
    </source>
</evidence>
<dbReference type="SMART" id="SM00406">
    <property type="entry name" value="IGv"/>
    <property type="match status" value="2"/>
</dbReference>
<organism evidence="8 9">
    <name type="scientific">Myotis lucifugus</name>
    <name type="common">Little brown bat</name>
    <dbReference type="NCBI Taxonomy" id="59463"/>
    <lineage>
        <taxon>Eukaryota</taxon>
        <taxon>Metazoa</taxon>
        <taxon>Chordata</taxon>
        <taxon>Craniata</taxon>
        <taxon>Vertebrata</taxon>
        <taxon>Euteleostomi</taxon>
        <taxon>Mammalia</taxon>
        <taxon>Eutheria</taxon>
        <taxon>Laurasiatheria</taxon>
        <taxon>Chiroptera</taxon>
        <taxon>Yangochiroptera</taxon>
        <taxon>Vespertilionidae</taxon>
        <taxon>Myotis</taxon>
    </lineage>
</organism>
<keyword evidence="3" id="KW-0732">Signal</keyword>
<dbReference type="EMBL" id="AAPE02057511">
    <property type="status" value="NOT_ANNOTATED_CDS"/>
    <property type="molecule type" value="Genomic_DNA"/>
</dbReference>
<name>G1Q983_MYOLU</name>
<evidence type="ECO:0000256" key="1">
    <source>
        <dbReference type="ARBA" id="ARBA00004370"/>
    </source>
</evidence>
<comment type="subcellular location">
    <subcellularLocation>
        <location evidence="1">Membrane</location>
    </subcellularLocation>
</comment>